<feature type="binding site" evidence="7">
    <location>
        <position position="58"/>
    </location>
    <ligand>
        <name>ATP</name>
        <dbReference type="ChEBI" id="CHEBI:30616"/>
    </ligand>
</feature>
<dbReference type="EMBL" id="CAJJDM010000148">
    <property type="protein sequence ID" value="CAD8110421.1"/>
    <property type="molecule type" value="Genomic_DNA"/>
</dbReference>
<dbReference type="Proteomes" id="UP000688137">
    <property type="component" value="Unassembled WGS sequence"/>
</dbReference>
<comment type="similarity">
    <text evidence="1">Belongs to the protein kinase superfamily. CMGC Ser/Thr protein kinase family. GSK-3 subfamily.</text>
</comment>
<evidence type="ECO:0000313" key="11">
    <source>
        <dbReference type="Proteomes" id="UP000688137"/>
    </source>
</evidence>
<keyword evidence="6 7" id="KW-0067">ATP-binding</keyword>
<keyword evidence="5" id="KW-0418">Kinase</keyword>
<dbReference type="SMART" id="SM00220">
    <property type="entry name" value="S_TKc"/>
    <property type="match status" value="1"/>
</dbReference>
<comment type="caution">
    <text evidence="10">The sequence shown here is derived from an EMBL/GenBank/DDBJ whole genome shotgun (WGS) entry which is preliminary data.</text>
</comment>
<dbReference type="PANTHER" id="PTHR24057">
    <property type="entry name" value="GLYCOGEN SYNTHASE KINASE-3 ALPHA"/>
    <property type="match status" value="1"/>
</dbReference>
<evidence type="ECO:0000256" key="8">
    <source>
        <dbReference type="RuleBase" id="RU000304"/>
    </source>
</evidence>
<keyword evidence="3" id="KW-0808">Transferase</keyword>
<evidence type="ECO:0000256" key="5">
    <source>
        <dbReference type="ARBA" id="ARBA00022777"/>
    </source>
</evidence>
<dbReference type="PROSITE" id="PS00107">
    <property type="entry name" value="PROTEIN_KINASE_ATP"/>
    <property type="match status" value="1"/>
</dbReference>
<dbReference type="CDD" id="cd14137">
    <property type="entry name" value="STKc_GSK3"/>
    <property type="match status" value="1"/>
</dbReference>
<keyword evidence="2 8" id="KW-0723">Serine/threonine-protein kinase</keyword>
<dbReference type="GO" id="GO:0005737">
    <property type="term" value="C:cytoplasm"/>
    <property type="evidence" value="ECO:0007669"/>
    <property type="project" value="TreeGrafter"/>
</dbReference>
<reference evidence="10" key="1">
    <citation type="submission" date="2021-01" db="EMBL/GenBank/DDBJ databases">
        <authorList>
            <consortium name="Genoscope - CEA"/>
            <person name="William W."/>
        </authorList>
    </citation>
    <scope>NUCLEOTIDE SEQUENCE</scope>
</reference>
<proteinExistence type="inferred from homology"/>
<dbReference type="Pfam" id="PF00069">
    <property type="entry name" value="Pkinase"/>
    <property type="match status" value="1"/>
</dbReference>
<evidence type="ECO:0000256" key="7">
    <source>
        <dbReference type="PROSITE-ProRule" id="PRU10141"/>
    </source>
</evidence>
<organism evidence="10 11">
    <name type="scientific">Paramecium primaurelia</name>
    <dbReference type="NCBI Taxonomy" id="5886"/>
    <lineage>
        <taxon>Eukaryota</taxon>
        <taxon>Sar</taxon>
        <taxon>Alveolata</taxon>
        <taxon>Ciliophora</taxon>
        <taxon>Intramacronucleata</taxon>
        <taxon>Oligohymenophorea</taxon>
        <taxon>Peniculida</taxon>
        <taxon>Parameciidae</taxon>
        <taxon>Paramecium</taxon>
    </lineage>
</organism>
<keyword evidence="11" id="KW-1185">Reference proteome</keyword>
<dbReference type="GO" id="GO:0005524">
    <property type="term" value="F:ATP binding"/>
    <property type="evidence" value="ECO:0007669"/>
    <property type="project" value="UniProtKB-UniRule"/>
</dbReference>
<dbReference type="PROSITE" id="PS50011">
    <property type="entry name" value="PROTEIN_KINASE_DOM"/>
    <property type="match status" value="1"/>
</dbReference>
<keyword evidence="4 7" id="KW-0547">Nucleotide-binding</keyword>
<dbReference type="InterPro" id="IPR050591">
    <property type="entry name" value="GSK-3"/>
</dbReference>
<accession>A0A8S1Q6J6</accession>
<sequence length="361" mass="41791">MKQRLVTQADEGSQDNFIQKSNSLQNQFQILQIVGNGTFGMVYLAIDTKTNEKVAIKKVFQDKRYKNREHLIIQELNHPCIVKLRQAFFTQGDNSKNPDDIYLNLVMDYIPETLSKLIRNYKKNKTPFPNILLKIYSYQMLRALAYLQGIGICHRDIKPQNILVNPNNHVLKICDFGSAKQLVPGEPNVAYICSRYYRAPELIFGATEYTTSIDIWSIGCVIVEMLTGEPLFPGGSATDQLVEIIKILGTPTIEQIKKMNPQHQEFKFPQIKCHPWAKVFAKFKPEPLFVDFVSKLLVYSPKERLKPLEALLHPYFDEIRQQGFSIPNVQLPNFFDFQKEELKIQPEIAHKLIPSWFKQKQ</sequence>
<evidence type="ECO:0000256" key="2">
    <source>
        <dbReference type="ARBA" id="ARBA00022527"/>
    </source>
</evidence>
<dbReference type="InterPro" id="IPR000719">
    <property type="entry name" value="Prot_kinase_dom"/>
</dbReference>
<dbReference type="PROSITE" id="PS00108">
    <property type="entry name" value="PROTEIN_KINASE_ST"/>
    <property type="match status" value="1"/>
</dbReference>
<dbReference type="InterPro" id="IPR017441">
    <property type="entry name" value="Protein_kinase_ATP_BS"/>
</dbReference>
<evidence type="ECO:0000313" key="10">
    <source>
        <dbReference type="EMBL" id="CAD8110421.1"/>
    </source>
</evidence>
<dbReference type="GO" id="GO:0030154">
    <property type="term" value="P:cell differentiation"/>
    <property type="evidence" value="ECO:0007669"/>
    <property type="project" value="TreeGrafter"/>
</dbReference>
<evidence type="ECO:0000256" key="4">
    <source>
        <dbReference type="ARBA" id="ARBA00022741"/>
    </source>
</evidence>
<protein>
    <recommendedName>
        <fullName evidence="9">Protein kinase domain-containing protein</fullName>
    </recommendedName>
</protein>
<dbReference type="GO" id="GO:0005634">
    <property type="term" value="C:nucleus"/>
    <property type="evidence" value="ECO:0007669"/>
    <property type="project" value="TreeGrafter"/>
</dbReference>
<feature type="domain" description="Protein kinase" evidence="9">
    <location>
        <begin position="28"/>
        <end position="316"/>
    </location>
</feature>
<dbReference type="GO" id="GO:0007165">
    <property type="term" value="P:signal transduction"/>
    <property type="evidence" value="ECO:0007669"/>
    <property type="project" value="TreeGrafter"/>
</dbReference>
<dbReference type="FunFam" id="1.10.510.10:FF:000082">
    <property type="entry name" value="Shaggy-related protein kinase kappa"/>
    <property type="match status" value="1"/>
</dbReference>
<name>A0A8S1Q6J6_PARPR</name>
<dbReference type="InterPro" id="IPR008271">
    <property type="entry name" value="Ser/Thr_kinase_AS"/>
</dbReference>
<dbReference type="OMA" id="KHYIRMN"/>
<evidence type="ECO:0000256" key="1">
    <source>
        <dbReference type="ARBA" id="ARBA00005527"/>
    </source>
</evidence>
<dbReference type="PANTHER" id="PTHR24057:SF0">
    <property type="entry name" value="PROTEIN KINASE SHAGGY-RELATED"/>
    <property type="match status" value="1"/>
</dbReference>
<evidence type="ECO:0000256" key="3">
    <source>
        <dbReference type="ARBA" id="ARBA00022679"/>
    </source>
</evidence>
<evidence type="ECO:0000259" key="9">
    <source>
        <dbReference type="PROSITE" id="PS50011"/>
    </source>
</evidence>
<evidence type="ECO:0000256" key="6">
    <source>
        <dbReference type="ARBA" id="ARBA00022840"/>
    </source>
</evidence>
<dbReference type="GO" id="GO:0004674">
    <property type="term" value="F:protein serine/threonine kinase activity"/>
    <property type="evidence" value="ECO:0007669"/>
    <property type="project" value="UniProtKB-KW"/>
</dbReference>
<dbReference type="AlphaFoldDB" id="A0A8S1Q6J6"/>
<dbReference type="InterPro" id="IPR039192">
    <property type="entry name" value="STKc_GSK3"/>
</dbReference>
<gene>
    <name evidence="10" type="ORF">PPRIM_AZ9-3.1.T1440040</name>
</gene>